<sequence length="683" mass="78730">MEPGSKVRTPDDYDKFISVELPDPEKYPVLHRLVCSHMMHGPCGKMRPDCPCMVNGECRFRYPHQFCQATQQGKDSYPVYRRRGDGQVVTVRGKELDNRWVVPYNPELLMRYNCHINVEICCSIKSCKYLYKYIHKGHDMASFAVRRGDGDGVDINEVKNYRNARMITAPEAFYHLFGFPLYSMSPPVLQMQVHMPGMHIVAFNPNEDINDVVRREKSQRSMLTDFFRTNRENPGGVKYLYREFPEHFRWIKSKKQWVPRKQRIQIGRLVHAHLAEGERHYLRVLLNHVKGPTSYVDLRTHQGVTYETFREACEAMGFVETDKSLDDCLAEVAECSMPCAIRRLYATILAFCECANARALYDKYFDPMVEDYRRDTESRTMVEQMLLRDLFYHLTSMGKEIRDYGLPQLEESDYYRELNEELKIRFDEEDLKIVGSLNAGQRMGFDEIMDHVVRAQPRVFFVDGPSGTGKTYLYRALLAKVRSEGRIAIATATSGIAASIMHGGRTAHSCFKIPITLDDNTVCSFTKQSATAELLRRAALVIWDEVAMTKRQAVEVLERTLRDIMGSDQPFGGKVMLFGGDFRQVLPVVARGTRAQITDATLLRSYIWQGVRRIELTQNMRAQCDTWFADYLLRIGNGTKETFGDDYVHLPKDVVIQWGSEDKHGDKQLGTKANRPDLASHER</sequence>
<dbReference type="EMBL" id="CP144753">
    <property type="protein sequence ID" value="WVZ93701.1"/>
    <property type="molecule type" value="Genomic_DNA"/>
</dbReference>
<proteinExistence type="inferred from homology"/>
<dbReference type="GO" id="GO:0000723">
    <property type="term" value="P:telomere maintenance"/>
    <property type="evidence" value="ECO:0007669"/>
    <property type="project" value="InterPro"/>
</dbReference>
<dbReference type="PANTHER" id="PTHR10492">
    <property type="match status" value="1"/>
</dbReference>
<dbReference type="InterPro" id="IPR027417">
    <property type="entry name" value="P-loop_NTPase"/>
</dbReference>
<dbReference type="EC" id="5.6.2.3" evidence="1"/>
<dbReference type="PANTHER" id="PTHR10492:SF72">
    <property type="entry name" value="ATP-DEPENDENT DNA HELICASE"/>
    <property type="match status" value="1"/>
</dbReference>
<evidence type="ECO:0000256" key="2">
    <source>
        <dbReference type="SAM" id="MobiDB-lite"/>
    </source>
</evidence>
<dbReference type="GO" id="GO:0006281">
    <property type="term" value="P:DNA repair"/>
    <property type="evidence" value="ECO:0007669"/>
    <property type="project" value="UniProtKB-KW"/>
</dbReference>
<dbReference type="GO" id="GO:0006310">
    <property type="term" value="P:DNA recombination"/>
    <property type="evidence" value="ECO:0007669"/>
    <property type="project" value="UniProtKB-KW"/>
</dbReference>
<comment type="catalytic activity">
    <reaction evidence="1">
        <text>ATP + H2O = ADP + phosphate + H(+)</text>
        <dbReference type="Rhea" id="RHEA:13065"/>
        <dbReference type="ChEBI" id="CHEBI:15377"/>
        <dbReference type="ChEBI" id="CHEBI:15378"/>
        <dbReference type="ChEBI" id="CHEBI:30616"/>
        <dbReference type="ChEBI" id="CHEBI:43474"/>
        <dbReference type="ChEBI" id="CHEBI:456216"/>
        <dbReference type="EC" id="5.6.2.3"/>
    </reaction>
</comment>
<dbReference type="GO" id="GO:0016787">
    <property type="term" value="F:hydrolase activity"/>
    <property type="evidence" value="ECO:0007669"/>
    <property type="project" value="UniProtKB-KW"/>
</dbReference>
<reference evidence="4 5" key="1">
    <citation type="submission" date="2024-02" db="EMBL/GenBank/DDBJ databases">
        <title>High-quality chromosome-scale genome assembly of Pensacola bahiagrass (Paspalum notatum Flugge var. saurae).</title>
        <authorList>
            <person name="Vega J.M."/>
            <person name="Podio M."/>
            <person name="Orjuela J."/>
            <person name="Siena L.A."/>
            <person name="Pessino S.C."/>
            <person name="Combes M.C."/>
            <person name="Mariac C."/>
            <person name="Albertini E."/>
            <person name="Pupilli F."/>
            <person name="Ortiz J.P.A."/>
            <person name="Leblanc O."/>
        </authorList>
    </citation>
    <scope>NUCLEOTIDE SEQUENCE [LARGE SCALE GENOMIC DNA]</scope>
    <source>
        <strain evidence="4">R1</strain>
        <tissue evidence="4">Leaf</tissue>
    </source>
</reference>
<dbReference type="Proteomes" id="UP001341281">
    <property type="component" value="Chromosome 09"/>
</dbReference>
<comment type="similarity">
    <text evidence="1">Belongs to the helicase family.</text>
</comment>
<dbReference type="Pfam" id="PF05970">
    <property type="entry name" value="PIF1"/>
    <property type="match status" value="1"/>
</dbReference>
<dbReference type="GO" id="GO:0043139">
    <property type="term" value="F:5'-3' DNA helicase activity"/>
    <property type="evidence" value="ECO:0007669"/>
    <property type="project" value="UniProtKB-EC"/>
</dbReference>
<evidence type="ECO:0000313" key="4">
    <source>
        <dbReference type="EMBL" id="WVZ93701.1"/>
    </source>
</evidence>
<organism evidence="4 5">
    <name type="scientific">Paspalum notatum var. saurae</name>
    <dbReference type="NCBI Taxonomy" id="547442"/>
    <lineage>
        <taxon>Eukaryota</taxon>
        <taxon>Viridiplantae</taxon>
        <taxon>Streptophyta</taxon>
        <taxon>Embryophyta</taxon>
        <taxon>Tracheophyta</taxon>
        <taxon>Spermatophyta</taxon>
        <taxon>Magnoliopsida</taxon>
        <taxon>Liliopsida</taxon>
        <taxon>Poales</taxon>
        <taxon>Poaceae</taxon>
        <taxon>PACMAD clade</taxon>
        <taxon>Panicoideae</taxon>
        <taxon>Andropogonodae</taxon>
        <taxon>Paspaleae</taxon>
        <taxon>Paspalinae</taxon>
        <taxon>Paspalum</taxon>
    </lineage>
</organism>
<keyword evidence="1" id="KW-0067">ATP-binding</keyword>
<keyword evidence="1" id="KW-0227">DNA damage</keyword>
<feature type="domain" description="DNA helicase Pif1-like DEAD-box helicase" evidence="3">
    <location>
        <begin position="437"/>
        <end position="640"/>
    </location>
</feature>
<evidence type="ECO:0000259" key="3">
    <source>
        <dbReference type="Pfam" id="PF05970"/>
    </source>
</evidence>
<keyword evidence="1" id="KW-0233">DNA recombination</keyword>
<gene>
    <name evidence="4" type="ORF">U9M48_039661</name>
</gene>
<dbReference type="GO" id="GO:0005524">
    <property type="term" value="F:ATP binding"/>
    <property type="evidence" value="ECO:0007669"/>
    <property type="project" value="UniProtKB-KW"/>
</dbReference>
<comment type="cofactor">
    <cofactor evidence="1">
        <name>Mg(2+)</name>
        <dbReference type="ChEBI" id="CHEBI:18420"/>
    </cofactor>
</comment>
<feature type="region of interest" description="Disordered" evidence="2">
    <location>
        <begin position="663"/>
        <end position="683"/>
    </location>
</feature>
<evidence type="ECO:0000256" key="1">
    <source>
        <dbReference type="RuleBase" id="RU363044"/>
    </source>
</evidence>
<keyword evidence="1" id="KW-0234">DNA repair</keyword>
<evidence type="ECO:0000313" key="5">
    <source>
        <dbReference type="Proteomes" id="UP001341281"/>
    </source>
</evidence>
<protein>
    <recommendedName>
        <fullName evidence="1">ATP-dependent DNA helicase</fullName>
        <ecNumber evidence="1">5.6.2.3</ecNumber>
    </recommendedName>
</protein>
<keyword evidence="5" id="KW-1185">Reference proteome</keyword>
<keyword evidence="1" id="KW-0347">Helicase</keyword>
<dbReference type="SUPFAM" id="SSF52540">
    <property type="entry name" value="P-loop containing nucleoside triphosphate hydrolases"/>
    <property type="match status" value="1"/>
</dbReference>
<dbReference type="InterPro" id="IPR010285">
    <property type="entry name" value="DNA_helicase_pif1-like_DEAD"/>
</dbReference>
<dbReference type="AlphaFoldDB" id="A0AAQ3XDD4"/>
<keyword evidence="1" id="KW-0547">Nucleotide-binding</keyword>
<accession>A0AAQ3XDD4</accession>
<dbReference type="Gene3D" id="3.40.50.300">
    <property type="entry name" value="P-loop containing nucleotide triphosphate hydrolases"/>
    <property type="match status" value="1"/>
</dbReference>
<name>A0AAQ3XDD4_PASNO</name>
<keyword evidence="1" id="KW-0378">Hydrolase</keyword>